<evidence type="ECO:0000256" key="1">
    <source>
        <dbReference type="SAM" id="MobiDB-lite"/>
    </source>
</evidence>
<feature type="region of interest" description="Disordered" evidence="1">
    <location>
        <begin position="42"/>
        <end position="292"/>
    </location>
</feature>
<feature type="region of interest" description="Disordered" evidence="1">
    <location>
        <begin position="1"/>
        <end position="22"/>
    </location>
</feature>
<dbReference type="EMBL" id="JADGJD010003166">
    <property type="protein sequence ID" value="KAJ3025187.1"/>
    <property type="molecule type" value="Genomic_DNA"/>
</dbReference>
<protein>
    <submittedName>
        <fullName evidence="2">Uncharacterized protein</fullName>
    </submittedName>
</protein>
<feature type="region of interest" description="Disordered" evidence="1">
    <location>
        <begin position="319"/>
        <end position="341"/>
    </location>
</feature>
<evidence type="ECO:0000313" key="3">
    <source>
        <dbReference type="Proteomes" id="UP001212841"/>
    </source>
</evidence>
<feature type="compositionally biased region" description="Pro residues" evidence="1">
    <location>
        <begin position="273"/>
        <end position="289"/>
    </location>
</feature>
<feature type="compositionally biased region" description="Low complexity" evidence="1">
    <location>
        <begin position="164"/>
        <end position="179"/>
    </location>
</feature>
<reference evidence="2" key="1">
    <citation type="submission" date="2020-05" db="EMBL/GenBank/DDBJ databases">
        <title>Phylogenomic resolution of chytrid fungi.</title>
        <authorList>
            <person name="Stajich J.E."/>
            <person name="Amses K."/>
            <person name="Simmons R."/>
            <person name="Seto K."/>
            <person name="Myers J."/>
            <person name="Bonds A."/>
            <person name="Quandt C.A."/>
            <person name="Barry K."/>
            <person name="Liu P."/>
            <person name="Grigoriev I."/>
            <person name="Longcore J.E."/>
            <person name="James T.Y."/>
        </authorList>
    </citation>
    <scope>NUCLEOTIDE SEQUENCE</scope>
    <source>
        <strain evidence="2">JEL0318</strain>
    </source>
</reference>
<name>A0AAD5S0V1_9FUNG</name>
<dbReference type="AlphaFoldDB" id="A0AAD5S0V1"/>
<sequence>MRRDEGSGKDVVGGNVEERNGVDVGSVGTALKGIVDASQAASALERMGSKKVGGDEAPAQAAPVLERKGSKKEEGSGVPARAAPILSERKGVVDVSQAAPVLSRMGTLKKEGSDVTPRPPVEDVSEPAASLQMDESKPEVEAQPASASDEKPTKSGEQEQGAPVSSSETTESVSINISSLPARKAPILASRPAPRLTPPHSKVDRSTPKPTTDQLEPEAQLKEIDTPSETPNLNPSTFTNRKPTPKPLIPTFTTETPDSPVDQRKRLVHRPTNPTPPPRPRTPSPPPVMPEIADETAPVVSVRRAAEFFMKKQEAVAASADALKRRPTPGPGGKFKGFGGR</sequence>
<dbReference type="Proteomes" id="UP001212841">
    <property type="component" value="Unassembled WGS sequence"/>
</dbReference>
<accession>A0AAD5S0V1</accession>
<feature type="non-terminal residue" evidence="2">
    <location>
        <position position="341"/>
    </location>
</feature>
<organism evidence="2 3">
    <name type="scientific">Rhizophlyctis rosea</name>
    <dbReference type="NCBI Taxonomy" id="64517"/>
    <lineage>
        <taxon>Eukaryota</taxon>
        <taxon>Fungi</taxon>
        <taxon>Fungi incertae sedis</taxon>
        <taxon>Chytridiomycota</taxon>
        <taxon>Chytridiomycota incertae sedis</taxon>
        <taxon>Chytridiomycetes</taxon>
        <taxon>Rhizophlyctidales</taxon>
        <taxon>Rhizophlyctidaceae</taxon>
        <taxon>Rhizophlyctis</taxon>
    </lineage>
</organism>
<keyword evidence="3" id="KW-1185">Reference proteome</keyword>
<proteinExistence type="predicted"/>
<gene>
    <name evidence="2" type="ORF">HK097_006733</name>
</gene>
<feature type="compositionally biased region" description="Basic and acidic residues" evidence="1">
    <location>
        <begin position="148"/>
        <end position="157"/>
    </location>
</feature>
<comment type="caution">
    <text evidence="2">The sequence shown here is derived from an EMBL/GenBank/DDBJ whole genome shotgun (WGS) entry which is preliminary data.</text>
</comment>
<evidence type="ECO:0000313" key="2">
    <source>
        <dbReference type="EMBL" id="KAJ3025187.1"/>
    </source>
</evidence>
<feature type="compositionally biased region" description="Polar residues" evidence="1">
    <location>
        <begin position="227"/>
        <end position="242"/>
    </location>
</feature>
<feature type="compositionally biased region" description="Gly residues" evidence="1">
    <location>
        <begin position="331"/>
        <end position="341"/>
    </location>
</feature>
<feature type="compositionally biased region" description="Basic and acidic residues" evidence="1">
    <location>
        <begin position="65"/>
        <end position="75"/>
    </location>
</feature>